<gene>
    <name evidence="3" type="ORF">FC46_GL000191</name>
</gene>
<dbReference type="Pfam" id="PF13349">
    <property type="entry name" value="DUF4097"/>
    <property type="match status" value="1"/>
</dbReference>
<dbReference type="PATRIC" id="fig|1423763.3.peg.190"/>
<keyword evidence="1" id="KW-0732">Signal</keyword>
<name>A0A0R1UAP2_9LACO</name>
<dbReference type="Gene3D" id="2.160.20.120">
    <property type="match status" value="1"/>
</dbReference>
<feature type="chain" id="PRO_5038872626" description="DUF4097 domain-containing protein" evidence="1">
    <location>
        <begin position="23"/>
        <end position="253"/>
    </location>
</feature>
<sequence>MKSFKKLVLVGALILTTSAALSACSIGDVADKFAGGVERFAEKHSKKITGPTVRKTLTNQTFDKIDATIAGGDIQIETGKEFAVKYHGKKKIIPKVTVQNGTLKLSQKTGNNFSINSGDAEVTIVVPKKMSSINALSEGGDIELDSIKAETLKLKSAGGDIDLEHVTTNWGKANSEGGDVEASDLKTKTGFGISSEGGDVDISRNNASGYDISAEGGDISVNNDDVDGSTYKKSVHSANVLKVSAEGGDVDIE</sequence>
<feature type="domain" description="DUF4097" evidence="2">
    <location>
        <begin position="63"/>
        <end position="229"/>
    </location>
</feature>
<feature type="signal peptide" evidence="1">
    <location>
        <begin position="1"/>
        <end position="22"/>
    </location>
</feature>
<dbReference type="OrthoDB" id="2321102at2"/>
<evidence type="ECO:0000259" key="2">
    <source>
        <dbReference type="Pfam" id="PF13349"/>
    </source>
</evidence>
<accession>A0A0R1UAP2</accession>
<dbReference type="EMBL" id="AZFM01000010">
    <property type="protein sequence ID" value="KRL90438.1"/>
    <property type="molecule type" value="Genomic_DNA"/>
</dbReference>
<dbReference type="InterPro" id="IPR025164">
    <property type="entry name" value="Toastrack_DUF4097"/>
</dbReference>
<dbReference type="Proteomes" id="UP000051036">
    <property type="component" value="Unassembled WGS sequence"/>
</dbReference>
<protein>
    <recommendedName>
        <fullName evidence="2">DUF4097 domain-containing protein</fullName>
    </recommendedName>
</protein>
<organism evidence="3 4">
    <name type="scientific">Lactobacillus kalixensis DSM 16043</name>
    <dbReference type="NCBI Taxonomy" id="1423763"/>
    <lineage>
        <taxon>Bacteria</taxon>
        <taxon>Bacillati</taxon>
        <taxon>Bacillota</taxon>
        <taxon>Bacilli</taxon>
        <taxon>Lactobacillales</taxon>
        <taxon>Lactobacillaceae</taxon>
        <taxon>Lactobacillus</taxon>
    </lineage>
</organism>
<dbReference type="RefSeq" id="WP_057798274.1">
    <property type="nucleotide sequence ID" value="NZ_AZFM01000010.1"/>
</dbReference>
<comment type="caution">
    <text evidence="3">The sequence shown here is derived from an EMBL/GenBank/DDBJ whole genome shotgun (WGS) entry which is preliminary data.</text>
</comment>
<evidence type="ECO:0000256" key="1">
    <source>
        <dbReference type="SAM" id="SignalP"/>
    </source>
</evidence>
<dbReference type="STRING" id="1423763.FC46_GL000191"/>
<dbReference type="AlphaFoldDB" id="A0A0R1UAP2"/>
<keyword evidence="4" id="KW-1185">Reference proteome</keyword>
<evidence type="ECO:0000313" key="3">
    <source>
        <dbReference type="EMBL" id="KRL90438.1"/>
    </source>
</evidence>
<evidence type="ECO:0000313" key="4">
    <source>
        <dbReference type="Proteomes" id="UP000051036"/>
    </source>
</evidence>
<proteinExistence type="predicted"/>
<dbReference type="PROSITE" id="PS51257">
    <property type="entry name" value="PROKAR_LIPOPROTEIN"/>
    <property type="match status" value="1"/>
</dbReference>
<reference evidence="3 4" key="1">
    <citation type="journal article" date="2015" name="Genome Announc.">
        <title>Expanding the biotechnology potential of lactobacilli through comparative genomics of 213 strains and associated genera.</title>
        <authorList>
            <person name="Sun Z."/>
            <person name="Harris H.M."/>
            <person name="McCann A."/>
            <person name="Guo C."/>
            <person name="Argimon S."/>
            <person name="Zhang W."/>
            <person name="Yang X."/>
            <person name="Jeffery I.B."/>
            <person name="Cooney J.C."/>
            <person name="Kagawa T.F."/>
            <person name="Liu W."/>
            <person name="Song Y."/>
            <person name="Salvetti E."/>
            <person name="Wrobel A."/>
            <person name="Rasinkangas P."/>
            <person name="Parkhill J."/>
            <person name="Rea M.C."/>
            <person name="O'Sullivan O."/>
            <person name="Ritari J."/>
            <person name="Douillard F.P."/>
            <person name="Paul Ross R."/>
            <person name="Yang R."/>
            <person name="Briner A.E."/>
            <person name="Felis G.E."/>
            <person name="de Vos W.M."/>
            <person name="Barrangou R."/>
            <person name="Klaenhammer T.R."/>
            <person name="Caufield P.W."/>
            <person name="Cui Y."/>
            <person name="Zhang H."/>
            <person name="O'Toole P.W."/>
        </authorList>
    </citation>
    <scope>NUCLEOTIDE SEQUENCE [LARGE SCALE GENOMIC DNA]</scope>
    <source>
        <strain evidence="3 4">DSM 16043</strain>
    </source>
</reference>